<reference evidence="1" key="1">
    <citation type="submission" date="2018-07" db="EMBL/GenBank/DDBJ databases">
        <authorList>
            <person name="Quirk P.G."/>
            <person name="Krulwich T.A."/>
        </authorList>
    </citation>
    <scope>NUCLEOTIDE SEQUENCE</scope>
</reference>
<dbReference type="EMBL" id="UFQT01000701">
    <property type="protein sequence ID" value="SSX26644.1"/>
    <property type="molecule type" value="Genomic_DNA"/>
</dbReference>
<dbReference type="AlphaFoldDB" id="A0A336M8J7"/>
<proteinExistence type="predicted"/>
<accession>A0A336M8J7</accession>
<dbReference type="OMA" id="CWANWIC"/>
<sequence>MNSDNYNSEIRRTDINYNPETGSGIRYYRIVGTVDQSLGNIESLNPVLHEDDIIEESPDNDIIEESPDNSINIQESNTDTEFNLEFQVFLRQFKGQTSGPTIGNWSISCNSVEDFHDKVWERAKQHIKREIYFDEEMNPAFAEHDPEEEGGKFLIFNDKTAKISRNLTQICENTLKLWGKDTEQKREIHIYIHPYSIAVSGKKMWEKVNDRLISSQEKDRAGASSQKNLNEIVDQLKQKHSHEFKAAHIHWLQWANKIASSDAYLRDDMIEADPPSSIAKFFQPTDEPFLQKARDDVMMSRRLNSGSLEDIQSILEHFKGFKMETINKMTIIETNLERIVIKLQQNDENLTTFNDRLDNRPVENTDSIEYFNKIPRQDDTDHVIYEN</sequence>
<protein>
    <submittedName>
        <fullName evidence="1">CSON013724 protein</fullName>
    </submittedName>
</protein>
<organism evidence="1">
    <name type="scientific">Culicoides sonorensis</name>
    <name type="common">Biting midge</name>
    <dbReference type="NCBI Taxonomy" id="179676"/>
    <lineage>
        <taxon>Eukaryota</taxon>
        <taxon>Metazoa</taxon>
        <taxon>Ecdysozoa</taxon>
        <taxon>Arthropoda</taxon>
        <taxon>Hexapoda</taxon>
        <taxon>Insecta</taxon>
        <taxon>Pterygota</taxon>
        <taxon>Neoptera</taxon>
        <taxon>Endopterygota</taxon>
        <taxon>Diptera</taxon>
        <taxon>Nematocera</taxon>
        <taxon>Chironomoidea</taxon>
        <taxon>Ceratopogonidae</taxon>
        <taxon>Ceratopogoninae</taxon>
        <taxon>Culicoides</taxon>
        <taxon>Monoculicoides</taxon>
    </lineage>
</organism>
<name>A0A336M8J7_CULSO</name>
<evidence type="ECO:0000313" key="1">
    <source>
        <dbReference type="EMBL" id="SSX26644.1"/>
    </source>
</evidence>
<dbReference type="VEuPathDB" id="VectorBase:CSON013724"/>
<gene>
    <name evidence="1" type="primary">CSON013724</name>
</gene>